<organism evidence="2 3">
    <name type="scientific">Drosophila hydei</name>
    <name type="common">Fruit fly</name>
    <dbReference type="NCBI Taxonomy" id="7224"/>
    <lineage>
        <taxon>Eukaryota</taxon>
        <taxon>Metazoa</taxon>
        <taxon>Ecdysozoa</taxon>
        <taxon>Arthropoda</taxon>
        <taxon>Hexapoda</taxon>
        <taxon>Insecta</taxon>
        <taxon>Pterygota</taxon>
        <taxon>Neoptera</taxon>
        <taxon>Endopterygota</taxon>
        <taxon>Diptera</taxon>
        <taxon>Brachycera</taxon>
        <taxon>Muscomorpha</taxon>
        <taxon>Ephydroidea</taxon>
        <taxon>Drosophilidae</taxon>
        <taxon>Drosophila</taxon>
    </lineage>
</organism>
<gene>
    <name evidence="3" type="primary">LOC115482765</name>
</gene>
<dbReference type="KEGG" id="dhe:115482765"/>
<name>A0A6J2SQX8_DROHY</name>
<dbReference type="Proteomes" id="UP000504633">
    <property type="component" value="Unplaced"/>
</dbReference>
<dbReference type="RefSeq" id="XP_030078555.1">
    <property type="nucleotide sequence ID" value="XM_030222695.1"/>
</dbReference>
<dbReference type="AlphaFoldDB" id="A0A6J2SQX8"/>
<dbReference type="GeneID" id="115482765"/>
<feature type="region of interest" description="Disordered" evidence="1">
    <location>
        <begin position="1"/>
        <end position="27"/>
    </location>
</feature>
<keyword evidence="2" id="KW-1185">Reference proteome</keyword>
<evidence type="ECO:0000256" key="1">
    <source>
        <dbReference type="SAM" id="MobiDB-lite"/>
    </source>
</evidence>
<protein>
    <submittedName>
        <fullName evidence="3">Uncharacterized protein LOC115482765</fullName>
    </submittedName>
</protein>
<evidence type="ECO:0000313" key="2">
    <source>
        <dbReference type="Proteomes" id="UP000504633"/>
    </source>
</evidence>
<sequence length="129" mass="14287">MAAQGKRANKKSRPKQDGHKGQRAEPTSLACRFQWQLPKNERRETFAVTRMGLSTCIVVEQSITQESVKRRRYAIVPTVRPTQGATGAQVTCAVTPKSCSHAHLLARCNLCRNKLTPAATRLSKKTANN</sequence>
<proteinExistence type="predicted"/>
<feature type="compositionally biased region" description="Basic and acidic residues" evidence="1">
    <location>
        <begin position="14"/>
        <end position="23"/>
    </location>
</feature>
<evidence type="ECO:0000313" key="3">
    <source>
        <dbReference type="RefSeq" id="XP_030078555.1"/>
    </source>
</evidence>
<reference evidence="3" key="1">
    <citation type="submission" date="2025-08" db="UniProtKB">
        <authorList>
            <consortium name="RefSeq"/>
        </authorList>
    </citation>
    <scope>IDENTIFICATION</scope>
    <source>
        <strain evidence="3">15085-1641.00</strain>
        <tissue evidence="3">Whole body</tissue>
    </source>
</reference>
<accession>A0A6J2SQX8</accession>